<feature type="region of interest" description="Disordered" evidence="1">
    <location>
        <begin position="1"/>
        <end position="52"/>
    </location>
</feature>
<sequence>MDKFIREKSGTSQYQTEDESESKEEEEEEARSLEPEKKEGKLSQDDVLNLGDGGQMVEEHADKVRLAFYDGGPTNHQPSLPGGFSPEVLDDMYQQARQNSGNIAARSASSVAG</sequence>
<gene>
    <name evidence="2" type="ORF">LVIROSA_LOCUS9548</name>
</gene>
<evidence type="ECO:0000313" key="3">
    <source>
        <dbReference type="Proteomes" id="UP001157418"/>
    </source>
</evidence>
<dbReference type="Proteomes" id="UP001157418">
    <property type="component" value="Unassembled WGS sequence"/>
</dbReference>
<dbReference type="EMBL" id="CAKMRJ010001112">
    <property type="protein sequence ID" value="CAH1422198.1"/>
    <property type="molecule type" value="Genomic_DNA"/>
</dbReference>
<proteinExistence type="predicted"/>
<evidence type="ECO:0000313" key="2">
    <source>
        <dbReference type="EMBL" id="CAH1422198.1"/>
    </source>
</evidence>
<keyword evidence="3" id="KW-1185">Reference proteome</keyword>
<evidence type="ECO:0000256" key="1">
    <source>
        <dbReference type="SAM" id="MobiDB-lite"/>
    </source>
</evidence>
<comment type="caution">
    <text evidence="2">The sequence shown here is derived from an EMBL/GenBank/DDBJ whole genome shotgun (WGS) entry which is preliminary data.</text>
</comment>
<feature type="compositionally biased region" description="Acidic residues" evidence="1">
    <location>
        <begin position="16"/>
        <end position="29"/>
    </location>
</feature>
<dbReference type="AlphaFoldDB" id="A0AAU9M2G2"/>
<accession>A0AAU9M2G2</accession>
<name>A0AAU9M2G2_9ASTR</name>
<protein>
    <submittedName>
        <fullName evidence="2">Uncharacterized protein</fullName>
    </submittedName>
</protein>
<reference evidence="2 3" key="1">
    <citation type="submission" date="2022-01" db="EMBL/GenBank/DDBJ databases">
        <authorList>
            <person name="Xiong W."/>
            <person name="Schranz E."/>
        </authorList>
    </citation>
    <scope>NUCLEOTIDE SEQUENCE [LARGE SCALE GENOMIC DNA]</scope>
</reference>
<organism evidence="2 3">
    <name type="scientific">Lactuca virosa</name>
    <dbReference type="NCBI Taxonomy" id="75947"/>
    <lineage>
        <taxon>Eukaryota</taxon>
        <taxon>Viridiplantae</taxon>
        <taxon>Streptophyta</taxon>
        <taxon>Embryophyta</taxon>
        <taxon>Tracheophyta</taxon>
        <taxon>Spermatophyta</taxon>
        <taxon>Magnoliopsida</taxon>
        <taxon>eudicotyledons</taxon>
        <taxon>Gunneridae</taxon>
        <taxon>Pentapetalae</taxon>
        <taxon>asterids</taxon>
        <taxon>campanulids</taxon>
        <taxon>Asterales</taxon>
        <taxon>Asteraceae</taxon>
        <taxon>Cichorioideae</taxon>
        <taxon>Cichorieae</taxon>
        <taxon>Lactucinae</taxon>
        <taxon>Lactuca</taxon>
    </lineage>
</organism>
<feature type="compositionally biased region" description="Basic and acidic residues" evidence="1">
    <location>
        <begin position="30"/>
        <end position="44"/>
    </location>
</feature>
<feature type="region of interest" description="Disordered" evidence="1">
    <location>
        <begin position="68"/>
        <end position="87"/>
    </location>
</feature>